<name>A0A9P1DUY3_9DINO</name>
<dbReference type="EMBL" id="CAMXCT030006602">
    <property type="protein sequence ID" value="CAL4804106.1"/>
    <property type="molecule type" value="Genomic_DNA"/>
</dbReference>
<gene>
    <name evidence="1" type="ORF">C1SCF055_LOCUS41495</name>
</gene>
<protein>
    <submittedName>
        <fullName evidence="3">Pentatricopeptide repeat-containing protein, chloroplastic</fullName>
    </submittedName>
</protein>
<evidence type="ECO:0000313" key="3">
    <source>
        <dbReference type="EMBL" id="CAL4804106.1"/>
    </source>
</evidence>
<reference evidence="1" key="1">
    <citation type="submission" date="2022-10" db="EMBL/GenBank/DDBJ databases">
        <authorList>
            <person name="Chen Y."/>
            <person name="Dougan E. K."/>
            <person name="Chan C."/>
            <person name="Rhodes N."/>
            <person name="Thang M."/>
        </authorList>
    </citation>
    <scope>NUCLEOTIDE SEQUENCE</scope>
</reference>
<dbReference type="OrthoDB" id="428319at2759"/>
<sequence>MTEEGQCFTAVISRTPSSNLGVDVTYRSWTGDGVFITKVFEVLFLSPIFFPSFFVGLLPGCQDGLVADWNSKNDPFKHICAGDFIFQVNSVSGDTVAMIKELKFKTELTIHIRKRCGQEIPPMTPPPKAPEAARETARNRVVKPQLEAILSEMNAISDEELAGLICVAMERRPWLLPSVLGNNGDA</sequence>
<proteinExistence type="predicted"/>
<organism evidence="1">
    <name type="scientific">Cladocopium goreaui</name>
    <dbReference type="NCBI Taxonomy" id="2562237"/>
    <lineage>
        <taxon>Eukaryota</taxon>
        <taxon>Sar</taxon>
        <taxon>Alveolata</taxon>
        <taxon>Dinophyceae</taxon>
        <taxon>Suessiales</taxon>
        <taxon>Symbiodiniaceae</taxon>
        <taxon>Cladocopium</taxon>
    </lineage>
</organism>
<reference evidence="2" key="2">
    <citation type="submission" date="2024-04" db="EMBL/GenBank/DDBJ databases">
        <authorList>
            <person name="Chen Y."/>
            <person name="Shah S."/>
            <person name="Dougan E. K."/>
            <person name="Thang M."/>
            <person name="Chan C."/>
        </authorList>
    </citation>
    <scope>NUCLEOTIDE SEQUENCE [LARGE SCALE GENOMIC DNA]</scope>
</reference>
<dbReference type="EMBL" id="CAMXCT020006602">
    <property type="protein sequence ID" value="CAL1170169.1"/>
    <property type="molecule type" value="Genomic_DNA"/>
</dbReference>
<accession>A0A9P1DUY3</accession>
<dbReference type="EMBL" id="CAMXCT010006602">
    <property type="protein sequence ID" value="CAI4016794.1"/>
    <property type="molecule type" value="Genomic_DNA"/>
</dbReference>
<dbReference type="Proteomes" id="UP001152797">
    <property type="component" value="Unassembled WGS sequence"/>
</dbReference>
<dbReference type="AlphaFoldDB" id="A0A9P1DUY3"/>
<keyword evidence="4" id="KW-1185">Reference proteome</keyword>
<evidence type="ECO:0000313" key="1">
    <source>
        <dbReference type="EMBL" id="CAI4016794.1"/>
    </source>
</evidence>
<evidence type="ECO:0000313" key="4">
    <source>
        <dbReference type="Proteomes" id="UP001152797"/>
    </source>
</evidence>
<comment type="caution">
    <text evidence="1">The sequence shown here is derived from an EMBL/GenBank/DDBJ whole genome shotgun (WGS) entry which is preliminary data.</text>
</comment>
<evidence type="ECO:0000313" key="2">
    <source>
        <dbReference type="EMBL" id="CAL1170169.1"/>
    </source>
</evidence>